<keyword evidence="3" id="KW-1185">Reference proteome</keyword>
<evidence type="ECO:0000256" key="1">
    <source>
        <dbReference type="SAM" id="MobiDB-lite"/>
    </source>
</evidence>
<dbReference type="EMBL" id="KV417633">
    <property type="protein sequence ID" value="KZP13417.1"/>
    <property type="molecule type" value="Genomic_DNA"/>
</dbReference>
<gene>
    <name evidence="2" type="ORF">FIBSPDRAFT_982975</name>
</gene>
<evidence type="ECO:0000313" key="3">
    <source>
        <dbReference type="Proteomes" id="UP000076532"/>
    </source>
</evidence>
<feature type="compositionally biased region" description="Basic and acidic residues" evidence="1">
    <location>
        <begin position="116"/>
        <end position="125"/>
    </location>
</feature>
<protein>
    <submittedName>
        <fullName evidence="2">Uncharacterized protein</fullName>
    </submittedName>
</protein>
<accession>A0A166C9A3</accession>
<dbReference type="AlphaFoldDB" id="A0A166C9A3"/>
<evidence type="ECO:0000313" key="2">
    <source>
        <dbReference type="EMBL" id="KZP13417.1"/>
    </source>
</evidence>
<proteinExistence type="predicted"/>
<reference evidence="2 3" key="1">
    <citation type="journal article" date="2016" name="Mol. Biol. Evol.">
        <title>Comparative Genomics of Early-Diverging Mushroom-Forming Fungi Provides Insights into the Origins of Lignocellulose Decay Capabilities.</title>
        <authorList>
            <person name="Nagy L.G."/>
            <person name="Riley R."/>
            <person name="Tritt A."/>
            <person name="Adam C."/>
            <person name="Daum C."/>
            <person name="Floudas D."/>
            <person name="Sun H."/>
            <person name="Yadav J.S."/>
            <person name="Pangilinan J."/>
            <person name="Larsson K.H."/>
            <person name="Matsuura K."/>
            <person name="Barry K."/>
            <person name="Labutti K."/>
            <person name="Kuo R."/>
            <person name="Ohm R.A."/>
            <person name="Bhattacharya S.S."/>
            <person name="Shirouzu T."/>
            <person name="Yoshinaga Y."/>
            <person name="Martin F.M."/>
            <person name="Grigoriev I.V."/>
            <person name="Hibbett D.S."/>
        </authorList>
    </citation>
    <scope>NUCLEOTIDE SEQUENCE [LARGE SCALE GENOMIC DNA]</scope>
    <source>
        <strain evidence="2 3">CBS 109695</strain>
    </source>
</reference>
<feature type="region of interest" description="Disordered" evidence="1">
    <location>
        <begin position="114"/>
        <end position="152"/>
    </location>
</feature>
<sequence length="152" mass="15977">MYGIIITQVGDRLRAEVRGERQHKPISRERGSADTYWALAAGESAIKDSAGPRAHKIHRTYQSPTTPDDCSIVRSHGQTVANDGRVPGIVAANLQQLGVHAIACSVPASMACSTPRADHASHGADQDPTIDANAATPSHTISASSATKMSRG</sequence>
<organism evidence="2 3">
    <name type="scientific">Athelia psychrophila</name>
    <dbReference type="NCBI Taxonomy" id="1759441"/>
    <lineage>
        <taxon>Eukaryota</taxon>
        <taxon>Fungi</taxon>
        <taxon>Dikarya</taxon>
        <taxon>Basidiomycota</taxon>
        <taxon>Agaricomycotina</taxon>
        <taxon>Agaricomycetes</taxon>
        <taxon>Agaricomycetidae</taxon>
        <taxon>Atheliales</taxon>
        <taxon>Atheliaceae</taxon>
        <taxon>Athelia</taxon>
    </lineage>
</organism>
<feature type="compositionally biased region" description="Polar residues" evidence="1">
    <location>
        <begin position="135"/>
        <end position="152"/>
    </location>
</feature>
<dbReference type="Proteomes" id="UP000076532">
    <property type="component" value="Unassembled WGS sequence"/>
</dbReference>
<name>A0A166C9A3_9AGAM</name>